<keyword evidence="5" id="KW-1185">Reference proteome</keyword>
<feature type="domain" description="DC1" evidence="3">
    <location>
        <begin position="99"/>
        <end position="147"/>
    </location>
</feature>
<dbReference type="InterPro" id="IPR046349">
    <property type="entry name" value="C1-like_sf"/>
</dbReference>
<evidence type="ECO:0000256" key="1">
    <source>
        <dbReference type="ARBA" id="ARBA00022737"/>
    </source>
</evidence>
<dbReference type="Pfam" id="PF03107">
    <property type="entry name" value="C1_2"/>
    <property type="match status" value="3"/>
</dbReference>
<feature type="domain" description="DC1" evidence="3">
    <location>
        <begin position="7"/>
        <end position="51"/>
    </location>
</feature>
<feature type="domain" description="DC1" evidence="3">
    <location>
        <begin position="241"/>
        <end position="288"/>
    </location>
</feature>
<accession>A0AAV9F312</accession>
<dbReference type="PANTHER" id="PTHR46288">
    <property type="entry name" value="PHORBOL-ESTER/DAG-TYPE DOMAIN-CONTAINING PROTEIN"/>
    <property type="match status" value="1"/>
</dbReference>
<comment type="caution">
    <text evidence="4">The sequence shown here is derived from an EMBL/GenBank/DDBJ whole genome shotgun (WGS) entry which is preliminary data.</text>
</comment>
<reference evidence="4" key="2">
    <citation type="submission" date="2023-06" db="EMBL/GenBank/DDBJ databases">
        <authorList>
            <person name="Ma L."/>
            <person name="Liu K.-W."/>
            <person name="Li Z."/>
            <person name="Hsiao Y.-Y."/>
            <person name="Qi Y."/>
            <person name="Fu T."/>
            <person name="Tang G."/>
            <person name="Zhang D."/>
            <person name="Sun W.-H."/>
            <person name="Liu D.-K."/>
            <person name="Li Y."/>
            <person name="Chen G.-Z."/>
            <person name="Liu X.-D."/>
            <person name="Liao X.-Y."/>
            <person name="Jiang Y.-T."/>
            <person name="Yu X."/>
            <person name="Hao Y."/>
            <person name="Huang J."/>
            <person name="Zhao X.-W."/>
            <person name="Ke S."/>
            <person name="Chen Y.-Y."/>
            <person name="Wu W.-L."/>
            <person name="Hsu J.-L."/>
            <person name="Lin Y.-F."/>
            <person name="Huang M.-D."/>
            <person name="Li C.-Y."/>
            <person name="Huang L."/>
            <person name="Wang Z.-W."/>
            <person name="Zhao X."/>
            <person name="Zhong W.-Y."/>
            <person name="Peng D.-H."/>
            <person name="Ahmad S."/>
            <person name="Lan S."/>
            <person name="Zhang J.-S."/>
            <person name="Tsai W.-C."/>
            <person name="Van De Peer Y."/>
            <person name="Liu Z.-J."/>
        </authorList>
    </citation>
    <scope>NUCLEOTIDE SEQUENCE</scope>
    <source>
        <strain evidence="4">CP</strain>
        <tissue evidence="4">Leaves</tissue>
    </source>
</reference>
<organism evidence="4 5">
    <name type="scientific">Acorus calamus</name>
    <name type="common">Sweet flag</name>
    <dbReference type="NCBI Taxonomy" id="4465"/>
    <lineage>
        <taxon>Eukaryota</taxon>
        <taxon>Viridiplantae</taxon>
        <taxon>Streptophyta</taxon>
        <taxon>Embryophyta</taxon>
        <taxon>Tracheophyta</taxon>
        <taxon>Spermatophyta</taxon>
        <taxon>Magnoliopsida</taxon>
        <taxon>Liliopsida</taxon>
        <taxon>Acoraceae</taxon>
        <taxon>Acorus</taxon>
    </lineage>
</organism>
<feature type="coiled-coil region" evidence="2">
    <location>
        <begin position="287"/>
        <end position="314"/>
    </location>
</feature>
<evidence type="ECO:0000313" key="4">
    <source>
        <dbReference type="EMBL" id="KAK1320406.1"/>
    </source>
</evidence>
<evidence type="ECO:0000313" key="5">
    <source>
        <dbReference type="Proteomes" id="UP001180020"/>
    </source>
</evidence>
<keyword evidence="2" id="KW-0175">Coiled coil</keyword>
<evidence type="ECO:0000256" key="2">
    <source>
        <dbReference type="SAM" id="Coils"/>
    </source>
</evidence>
<evidence type="ECO:0000259" key="3">
    <source>
        <dbReference type="Pfam" id="PF03107"/>
    </source>
</evidence>
<name>A0AAV9F312_ACOCL</name>
<keyword evidence="1" id="KW-0677">Repeat</keyword>
<dbReference type="PANTHER" id="PTHR46288:SF68">
    <property type="entry name" value="DC1 DOMAIN-CONTAINING PROTEIN"/>
    <property type="match status" value="1"/>
</dbReference>
<dbReference type="EMBL" id="JAUJYO010000003">
    <property type="protein sequence ID" value="KAK1320406.1"/>
    <property type="molecule type" value="Genomic_DNA"/>
</dbReference>
<protein>
    <recommendedName>
        <fullName evidence="3">DC1 domain-containing protein</fullName>
    </recommendedName>
</protein>
<sequence>MEIQHLSHPHPLCLTNTHSEKPINCSRCHEPIKATAFHCARCDFALDFTCALIPLQVHHPAHPLTLLPKPTYASDSFACEACTFNLHVRCALTVMHENHAHELLLVREPPEDRALMFLCDLCGNSVDRHYWVYRCDGCDFDAHTDCATRETRPPVDELGVLTHNLRLPRFSHMRGHPPDPPPPLTPTLPPHLPRLPHRLLLLRRVRRPRRRTDPSFHCPTCKVDLHVPCALMPYHAHHRAHPHPLVLTFMNPYGGSPFTCDICGGIGGPRHWWYRCGSCGFDAHMECATAKAAVEQQQQKLQQQQMLLQQQQQLLPPQQQLVRANS</sequence>
<gene>
    <name evidence="4" type="ORF">QJS10_CPA03g02478</name>
</gene>
<reference evidence="4" key="1">
    <citation type="journal article" date="2023" name="Nat. Commun.">
        <title>Diploid and tetraploid genomes of Acorus and the evolution of monocots.</title>
        <authorList>
            <person name="Ma L."/>
            <person name="Liu K.W."/>
            <person name="Li Z."/>
            <person name="Hsiao Y.Y."/>
            <person name="Qi Y."/>
            <person name="Fu T."/>
            <person name="Tang G.D."/>
            <person name="Zhang D."/>
            <person name="Sun W.H."/>
            <person name="Liu D.K."/>
            <person name="Li Y."/>
            <person name="Chen G.Z."/>
            <person name="Liu X.D."/>
            <person name="Liao X.Y."/>
            <person name="Jiang Y.T."/>
            <person name="Yu X."/>
            <person name="Hao Y."/>
            <person name="Huang J."/>
            <person name="Zhao X.W."/>
            <person name="Ke S."/>
            <person name="Chen Y.Y."/>
            <person name="Wu W.L."/>
            <person name="Hsu J.L."/>
            <person name="Lin Y.F."/>
            <person name="Huang M.D."/>
            <person name="Li C.Y."/>
            <person name="Huang L."/>
            <person name="Wang Z.W."/>
            <person name="Zhao X."/>
            <person name="Zhong W.Y."/>
            <person name="Peng D.H."/>
            <person name="Ahmad S."/>
            <person name="Lan S."/>
            <person name="Zhang J.S."/>
            <person name="Tsai W.C."/>
            <person name="Van de Peer Y."/>
            <person name="Liu Z.J."/>
        </authorList>
    </citation>
    <scope>NUCLEOTIDE SEQUENCE</scope>
    <source>
        <strain evidence="4">CP</strain>
    </source>
</reference>
<proteinExistence type="predicted"/>
<dbReference type="AlphaFoldDB" id="A0AAV9F312"/>
<dbReference type="Proteomes" id="UP001180020">
    <property type="component" value="Unassembled WGS sequence"/>
</dbReference>
<dbReference type="InterPro" id="IPR004146">
    <property type="entry name" value="DC1"/>
</dbReference>
<dbReference type="SUPFAM" id="SSF57889">
    <property type="entry name" value="Cysteine-rich domain"/>
    <property type="match status" value="3"/>
</dbReference>